<dbReference type="NCBIfam" id="TIGR00952">
    <property type="entry name" value="S15_bact"/>
    <property type="match status" value="1"/>
</dbReference>
<accession>A0AAI8CGV7</accession>
<comment type="function">
    <text evidence="4 6">One of the primary rRNA binding proteins, it binds directly to 16S rRNA where it helps nucleate assembly of the platform of the 30S subunit by binding and bridging several RNA helices of the 16S rRNA.</text>
</comment>
<dbReference type="HAMAP" id="MF_01343_B">
    <property type="entry name" value="Ribosomal_uS15_B"/>
    <property type="match status" value="1"/>
</dbReference>
<evidence type="ECO:0000313" key="7">
    <source>
        <dbReference type="EMBL" id="AMO20947.1"/>
    </source>
</evidence>
<dbReference type="PANTHER" id="PTHR23321:SF26">
    <property type="entry name" value="SMALL RIBOSOMAL SUBUNIT PROTEIN US15M"/>
    <property type="match status" value="1"/>
</dbReference>
<dbReference type="GeneID" id="60758160"/>
<keyword evidence="2 4" id="KW-0687">Ribonucleoprotein</keyword>
<dbReference type="GO" id="GO:0022627">
    <property type="term" value="C:cytosolic small ribosomal subunit"/>
    <property type="evidence" value="ECO:0007669"/>
    <property type="project" value="TreeGrafter"/>
</dbReference>
<protein>
    <recommendedName>
        <fullName evidence="4">Small ribosomal subunit protein uS15</fullName>
    </recommendedName>
</protein>
<dbReference type="FunFam" id="1.10.287.10:FF:000002">
    <property type="entry name" value="30S ribosomal protein S15"/>
    <property type="match status" value="1"/>
</dbReference>
<reference evidence="7 8" key="2">
    <citation type="submission" date="2019-05" db="EMBL/GenBank/DDBJ databases">
        <authorList>
            <person name="Ravantti J.J."/>
        </authorList>
    </citation>
    <scope>NUCLEOTIDE SEQUENCE [LARGE SCALE GENOMIC DNA]</scope>
    <source>
        <strain evidence="7 8">B185</strain>
    </source>
</reference>
<dbReference type="EMBL" id="CP010992">
    <property type="protein sequence ID" value="AMO20947.1"/>
    <property type="molecule type" value="Genomic_DNA"/>
</dbReference>
<evidence type="ECO:0000256" key="5">
    <source>
        <dbReference type="RuleBase" id="RU003919"/>
    </source>
</evidence>
<comment type="subunit">
    <text evidence="3 4">Part of the 30S ribosomal subunit. Forms a bridge to the 50S subunit in the 70S ribosome, contacting the 23S rRNA.</text>
</comment>
<evidence type="ECO:0000256" key="2">
    <source>
        <dbReference type="ARBA" id="ARBA00023274"/>
    </source>
</evidence>
<dbReference type="Proteomes" id="UP000304840">
    <property type="component" value="Chromosome"/>
</dbReference>
<dbReference type="GO" id="GO:0006412">
    <property type="term" value="P:translation"/>
    <property type="evidence" value="ECO:0007669"/>
    <property type="project" value="UniProtKB-UniRule"/>
</dbReference>
<dbReference type="PANTHER" id="PTHR23321">
    <property type="entry name" value="RIBOSOMAL PROTEIN S15, BACTERIAL AND ORGANELLAR"/>
    <property type="match status" value="1"/>
</dbReference>
<dbReference type="Gene3D" id="6.10.250.3130">
    <property type="match status" value="1"/>
</dbReference>
<dbReference type="Gene3D" id="1.10.287.10">
    <property type="entry name" value="S15/NS1, RNA-binding"/>
    <property type="match status" value="1"/>
</dbReference>
<gene>
    <name evidence="4 7" type="primary">rpsO</name>
    <name evidence="7" type="ORF">UN65_11940</name>
</gene>
<organism evidence="7 8">
    <name type="scientific">Flavobacterium columnare</name>
    <dbReference type="NCBI Taxonomy" id="996"/>
    <lineage>
        <taxon>Bacteria</taxon>
        <taxon>Pseudomonadati</taxon>
        <taxon>Bacteroidota</taxon>
        <taxon>Flavobacteriia</taxon>
        <taxon>Flavobacteriales</taxon>
        <taxon>Flavobacteriaceae</taxon>
        <taxon>Flavobacterium</taxon>
    </lineage>
</organism>
<dbReference type="Pfam" id="PF00312">
    <property type="entry name" value="Ribosomal_S15"/>
    <property type="match status" value="1"/>
</dbReference>
<comment type="similarity">
    <text evidence="4 5">Belongs to the universal ribosomal protein uS15 family.</text>
</comment>
<dbReference type="SUPFAM" id="SSF47060">
    <property type="entry name" value="S15/NS1 RNA-binding domain"/>
    <property type="match status" value="1"/>
</dbReference>
<proteinExistence type="inferred from homology"/>
<dbReference type="AlphaFoldDB" id="A0AAI8CGV7"/>
<reference evidence="8" key="1">
    <citation type="submission" date="2016-03" db="EMBL/GenBank/DDBJ databases">
        <title>Flavobacterium columnare strain B185, complete genome.</title>
        <authorList>
            <person name="Sundberg L.-R."/>
            <person name="Papponen P."/>
            <person name="Laanto E."/>
        </authorList>
    </citation>
    <scope>NUCLEOTIDE SEQUENCE [LARGE SCALE GENOMIC DNA]</scope>
    <source>
        <strain evidence="8">B185</strain>
    </source>
</reference>
<evidence type="ECO:0000313" key="8">
    <source>
        <dbReference type="Proteomes" id="UP000304840"/>
    </source>
</evidence>
<evidence type="ECO:0000256" key="6">
    <source>
        <dbReference type="RuleBase" id="RU004524"/>
    </source>
</evidence>
<dbReference type="InterPro" id="IPR009068">
    <property type="entry name" value="uS15_NS1_RNA-bd_sf"/>
</dbReference>
<dbReference type="RefSeq" id="WP_014164866.1">
    <property type="nucleotide sequence ID" value="NZ_CP010992.1"/>
</dbReference>
<dbReference type="InterPro" id="IPR000589">
    <property type="entry name" value="Ribosomal_uS15"/>
</dbReference>
<dbReference type="InterPro" id="IPR005290">
    <property type="entry name" value="Ribosomal_uS15_bac-type"/>
</dbReference>
<dbReference type="GO" id="GO:0019843">
    <property type="term" value="F:rRNA binding"/>
    <property type="evidence" value="ECO:0007669"/>
    <property type="project" value="UniProtKB-UniRule"/>
</dbReference>
<evidence type="ECO:0000256" key="4">
    <source>
        <dbReference type="HAMAP-Rule" id="MF_01343"/>
    </source>
</evidence>
<dbReference type="GO" id="GO:0003735">
    <property type="term" value="F:structural constituent of ribosome"/>
    <property type="evidence" value="ECO:0007669"/>
    <property type="project" value="InterPro"/>
</dbReference>
<keyword evidence="4 6" id="KW-0694">RNA-binding</keyword>
<name>A0AAI8CGV7_9FLAO</name>
<evidence type="ECO:0000256" key="3">
    <source>
        <dbReference type="ARBA" id="ARBA00064542"/>
    </source>
</evidence>
<keyword evidence="4 6" id="KW-0699">rRNA-binding</keyword>
<dbReference type="PROSITE" id="PS00362">
    <property type="entry name" value="RIBOSOMAL_S15"/>
    <property type="match status" value="1"/>
</dbReference>
<evidence type="ECO:0000256" key="1">
    <source>
        <dbReference type="ARBA" id="ARBA00022980"/>
    </source>
</evidence>
<dbReference type="CDD" id="cd00353">
    <property type="entry name" value="Ribosomal_S15p_S13e"/>
    <property type="match status" value="1"/>
</dbReference>
<sequence length="89" mass="10483">MYLSKEKKAEIFAQHGGKAQNTGSAEGQVALFTFRINHLTEHLKRNRHDYNTERSLVKLVGKRRSLLDYLKNKDINRYRAIIKELNIRK</sequence>
<dbReference type="SMART" id="SM01387">
    <property type="entry name" value="Ribosomal_S15"/>
    <property type="match status" value="1"/>
</dbReference>
<keyword evidence="1 4" id="KW-0689">Ribosomal protein</keyword>
<comment type="function">
    <text evidence="4">Forms an intersubunit bridge (bridge B4) with the 23S rRNA of the 50S subunit in the ribosome.</text>
</comment>